<dbReference type="PANTHER" id="PTHR30290">
    <property type="entry name" value="PERIPLASMIC BINDING COMPONENT OF ABC TRANSPORTER"/>
    <property type="match status" value="1"/>
</dbReference>
<keyword evidence="6" id="KW-1185">Reference proteome</keyword>
<dbReference type="Pfam" id="PF00496">
    <property type="entry name" value="SBP_bac_5"/>
    <property type="match status" value="1"/>
</dbReference>
<sequence length="615" mass="71948">MKLFEHFVQLYQQLYVANDYRDSEIPIHGFSCDVTLAELTEILHCTLRNVKWVLKDMQGKNWIGWKPGLGRGNQSKLTFLRSLEEVILEQIQEHFDSDHWEQAGQIFNMYKDELQGTDIVFKAMANLSPVKKISKGQKSIYALRFISYRQLSYLDPTLISRRTEHHMVRQVFEGLLRYNPTTCYLEPHLALHWETCGEHRVWTFYLRRGVKFHDDKNLYANDIVHSFKRAMNIESPFQWMYRIISKAEALAPDIVQFTLEQSFPNFHHFLAAYPFYITKIPASSNQGLLGTGPFKIREQGGPRLVLDVFDGYFGYQSQLDRVEVYYVPQVFEVTQDKVHSISDEVNFHQYQVDSYKPKNWKAVRSVDIGFKYMVANLGKEGPLQNDSIRQAFFRLLNRRQMINELGGNRHRPAAYVFPERNEAFQQEKDKTSGIENENVKRLKALEKPLSLITYSGAGNVEDAYWVKQVAASYGIELEVLIVPYLDMYSADALSKGDLFIGEQWMTYDPMWTFLCILTQEKSIVKKCLAGTSMFISIMERLKIILTSPDQEQCRKEFNKIEAQLIHEYILFPFYQWEQTAEFPEHVQGASLNDLGWVDYQPIWFKMNHHNPESPT</sequence>
<evidence type="ECO:0000256" key="1">
    <source>
        <dbReference type="ARBA" id="ARBA00004193"/>
    </source>
</evidence>
<protein>
    <submittedName>
        <fullName evidence="5">MarR-like DNA-binding transcriptional regulator SgrR of sgrS sRNA</fullName>
    </submittedName>
</protein>
<dbReference type="InterPro" id="IPR025370">
    <property type="entry name" value="SgrR_HTH_N"/>
</dbReference>
<dbReference type="Gene3D" id="3.40.190.10">
    <property type="entry name" value="Periplasmic binding protein-like II"/>
    <property type="match status" value="1"/>
</dbReference>
<dbReference type="PROSITE" id="PS01040">
    <property type="entry name" value="SBP_BACTERIAL_5"/>
    <property type="match status" value="1"/>
</dbReference>
<evidence type="ECO:0000259" key="4">
    <source>
        <dbReference type="Pfam" id="PF12793"/>
    </source>
</evidence>
<comment type="subcellular location">
    <subcellularLocation>
        <location evidence="1">Cell membrane</location>
        <topology evidence="1">Lipid-anchor</topology>
    </subcellularLocation>
</comment>
<feature type="domain" description="Solute-binding protein family 5" evidence="3">
    <location>
        <begin position="185"/>
        <end position="518"/>
    </location>
</feature>
<proteinExistence type="predicted"/>
<keyword evidence="2" id="KW-0238">DNA-binding</keyword>
<comment type="caution">
    <text evidence="5">The sequence shown here is derived from an EMBL/GenBank/DDBJ whole genome shotgun (WGS) entry which is preliminary data.</text>
</comment>
<gene>
    <name evidence="5" type="ORF">J2S11_004309</name>
</gene>
<dbReference type="RefSeq" id="WP_307398016.1">
    <property type="nucleotide sequence ID" value="NZ_BAAADK010000016.1"/>
</dbReference>
<dbReference type="SUPFAM" id="SSF53850">
    <property type="entry name" value="Periplasmic binding protein-like II"/>
    <property type="match status" value="1"/>
</dbReference>
<dbReference type="InterPro" id="IPR000914">
    <property type="entry name" value="SBP_5_dom"/>
</dbReference>
<evidence type="ECO:0000313" key="5">
    <source>
        <dbReference type="EMBL" id="MDQ0168347.1"/>
    </source>
</evidence>
<feature type="domain" description="Transcriptional regulator SgrR N-terminal HTH" evidence="4">
    <location>
        <begin position="29"/>
        <end position="115"/>
    </location>
</feature>
<reference evidence="5 6" key="1">
    <citation type="submission" date="2023-07" db="EMBL/GenBank/DDBJ databases">
        <title>Genomic Encyclopedia of Type Strains, Phase IV (KMG-IV): sequencing the most valuable type-strain genomes for metagenomic binning, comparative biology and taxonomic classification.</title>
        <authorList>
            <person name="Goeker M."/>
        </authorList>
    </citation>
    <scope>NUCLEOTIDE SEQUENCE [LARGE SCALE GENOMIC DNA]</scope>
    <source>
        <strain evidence="5 6">DSM 12751</strain>
    </source>
</reference>
<dbReference type="Gene3D" id="3.10.105.10">
    <property type="entry name" value="Dipeptide-binding Protein, Domain 3"/>
    <property type="match status" value="1"/>
</dbReference>
<dbReference type="Proteomes" id="UP001235840">
    <property type="component" value="Unassembled WGS sequence"/>
</dbReference>
<dbReference type="Pfam" id="PF12793">
    <property type="entry name" value="SgrR_N"/>
    <property type="match status" value="1"/>
</dbReference>
<dbReference type="InterPro" id="IPR023765">
    <property type="entry name" value="SBP_5_CS"/>
</dbReference>
<accession>A0ABT9W5J4</accession>
<evidence type="ECO:0000256" key="2">
    <source>
        <dbReference type="ARBA" id="ARBA00023125"/>
    </source>
</evidence>
<dbReference type="InterPro" id="IPR039424">
    <property type="entry name" value="SBP_5"/>
</dbReference>
<evidence type="ECO:0000259" key="3">
    <source>
        <dbReference type="Pfam" id="PF00496"/>
    </source>
</evidence>
<name>A0ABT9W5J4_9BACI</name>
<dbReference type="EMBL" id="JAUSTY010000028">
    <property type="protein sequence ID" value="MDQ0168347.1"/>
    <property type="molecule type" value="Genomic_DNA"/>
</dbReference>
<dbReference type="PANTHER" id="PTHR30290:SF72">
    <property type="entry name" value="HTH-TYPE TRANSCRIPTIONAL REGULATOR SGRR"/>
    <property type="match status" value="1"/>
</dbReference>
<organism evidence="5 6">
    <name type="scientific">Caldalkalibacillus horti</name>
    <dbReference type="NCBI Taxonomy" id="77523"/>
    <lineage>
        <taxon>Bacteria</taxon>
        <taxon>Bacillati</taxon>
        <taxon>Bacillota</taxon>
        <taxon>Bacilli</taxon>
        <taxon>Bacillales</taxon>
        <taxon>Bacillaceae</taxon>
        <taxon>Caldalkalibacillus</taxon>
    </lineage>
</organism>
<evidence type="ECO:0000313" key="6">
    <source>
        <dbReference type="Proteomes" id="UP001235840"/>
    </source>
</evidence>